<sequence length="116" mass="12676">MPVMGFFESQLLFLTKGQLFADDHQDFNSSVVEGSELLNLQSRCNPVYTLFCLQPGTITFGIGSPSKQMGLLLASCCLRQFLRLLLAAGRASGLMHTKRTEVAGETAKHTQSPNLP</sequence>
<keyword evidence="2" id="KW-1185">Reference proteome</keyword>
<gene>
    <name evidence="1" type="ORF">PXEA_LOCUS4777</name>
</gene>
<comment type="caution">
    <text evidence="1">The sequence shown here is derived from an EMBL/GenBank/DDBJ whole genome shotgun (WGS) entry which is preliminary data.</text>
</comment>
<name>A0A3S5B2E9_9PLAT</name>
<evidence type="ECO:0000313" key="2">
    <source>
        <dbReference type="Proteomes" id="UP000784294"/>
    </source>
</evidence>
<dbReference type="AlphaFoldDB" id="A0A3S5B2E9"/>
<dbReference type="EMBL" id="CAAALY010011534">
    <property type="protein sequence ID" value="VEL11337.1"/>
    <property type="molecule type" value="Genomic_DNA"/>
</dbReference>
<organism evidence="1 2">
    <name type="scientific">Protopolystoma xenopodis</name>
    <dbReference type="NCBI Taxonomy" id="117903"/>
    <lineage>
        <taxon>Eukaryota</taxon>
        <taxon>Metazoa</taxon>
        <taxon>Spiralia</taxon>
        <taxon>Lophotrochozoa</taxon>
        <taxon>Platyhelminthes</taxon>
        <taxon>Monogenea</taxon>
        <taxon>Polyopisthocotylea</taxon>
        <taxon>Polystomatidea</taxon>
        <taxon>Polystomatidae</taxon>
        <taxon>Protopolystoma</taxon>
    </lineage>
</organism>
<reference evidence="1" key="1">
    <citation type="submission" date="2018-11" db="EMBL/GenBank/DDBJ databases">
        <authorList>
            <consortium name="Pathogen Informatics"/>
        </authorList>
    </citation>
    <scope>NUCLEOTIDE SEQUENCE</scope>
</reference>
<evidence type="ECO:0000313" key="1">
    <source>
        <dbReference type="EMBL" id="VEL11337.1"/>
    </source>
</evidence>
<proteinExistence type="predicted"/>
<accession>A0A3S5B2E9</accession>
<dbReference type="Proteomes" id="UP000784294">
    <property type="component" value="Unassembled WGS sequence"/>
</dbReference>
<protein>
    <submittedName>
        <fullName evidence="1">Uncharacterized protein</fullName>
    </submittedName>
</protein>